<evidence type="ECO:0000313" key="2">
    <source>
        <dbReference type="EMBL" id="RKO87177.1"/>
    </source>
</evidence>
<dbReference type="Proteomes" id="UP000269721">
    <property type="component" value="Unassembled WGS sequence"/>
</dbReference>
<dbReference type="EMBL" id="KZ997620">
    <property type="protein sequence ID" value="RKO87177.1"/>
    <property type="molecule type" value="Genomic_DNA"/>
</dbReference>
<feature type="compositionally biased region" description="Polar residues" evidence="1">
    <location>
        <begin position="191"/>
        <end position="204"/>
    </location>
</feature>
<accession>A0A4V1IQN5</accession>
<evidence type="ECO:0000313" key="3">
    <source>
        <dbReference type="Proteomes" id="UP000269721"/>
    </source>
</evidence>
<organism evidence="2 3">
    <name type="scientific">Blyttiomyces helicus</name>
    <dbReference type="NCBI Taxonomy" id="388810"/>
    <lineage>
        <taxon>Eukaryota</taxon>
        <taxon>Fungi</taxon>
        <taxon>Fungi incertae sedis</taxon>
        <taxon>Chytridiomycota</taxon>
        <taxon>Chytridiomycota incertae sedis</taxon>
        <taxon>Chytridiomycetes</taxon>
        <taxon>Chytridiomycetes incertae sedis</taxon>
        <taxon>Blyttiomyces</taxon>
    </lineage>
</organism>
<evidence type="ECO:0000256" key="1">
    <source>
        <dbReference type="SAM" id="MobiDB-lite"/>
    </source>
</evidence>
<keyword evidence="3" id="KW-1185">Reference proteome</keyword>
<gene>
    <name evidence="2" type="ORF">BDK51DRAFT_50854</name>
</gene>
<feature type="compositionally biased region" description="Basic and acidic residues" evidence="1">
    <location>
        <begin position="236"/>
        <end position="245"/>
    </location>
</feature>
<proteinExistence type="predicted"/>
<sequence>MKWTPAMVEALRADSTMHQDAFLAKKAAAIDIWGDVIEEFVEILKDIDENTCKIIAATPPTATHLPNKFYQIQKQVNAHYNAQNQSGEGRMTPDPELEAMIEVVGEANRVAIAGRGPDLNYDFIQTAPKYEQLSDATNLATAMTVPVANSYVRVESDGESDDEDSVSSTPSDLQTPIIADHVMGRPVDSSPGFTSSAPNTTNTLPVLPIHGLNSIWDDRATKRETETLKAAQGAAPKKEAEKGAHETAGVSADVLPFNEYQPMKKAAKDNGEITVLGRTSTTSRGQNTADDDMLTAAVQAMTSGYEIDLKTEELKHEKRKINLAAEKFKHKCKMELIHLESEAQVAKEQPSLPSCSGHLSSCAPASAAAATPCGKSSLKTTSLAVETLKSTQAESVERVPAFTGDEDSIEKTANFITASGPKLQPLTETQATPSRISAGTRRCSCAEAQTSPHLQKGIQGQRRLLTIDDFYDLFRKQLDPKNVVNSTGYELKKICLYRSLNKINNEFRKLKSTADQAHKHNYENKIPKLDYMNY</sequence>
<feature type="region of interest" description="Disordered" evidence="1">
    <location>
        <begin position="227"/>
        <end position="249"/>
    </location>
</feature>
<name>A0A4V1IQN5_9FUNG</name>
<reference evidence="3" key="1">
    <citation type="journal article" date="2018" name="Nat. Microbiol.">
        <title>Leveraging single-cell genomics to expand the fungal tree of life.</title>
        <authorList>
            <person name="Ahrendt S.R."/>
            <person name="Quandt C.A."/>
            <person name="Ciobanu D."/>
            <person name="Clum A."/>
            <person name="Salamov A."/>
            <person name="Andreopoulos B."/>
            <person name="Cheng J.F."/>
            <person name="Woyke T."/>
            <person name="Pelin A."/>
            <person name="Henrissat B."/>
            <person name="Reynolds N.K."/>
            <person name="Benny G.L."/>
            <person name="Smith M.E."/>
            <person name="James T.Y."/>
            <person name="Grigoriev I.V."/>
        </authorList>
    </citation>
    <scope>NUCLEOTIDE SEQUENCE [LARGE SCALE GENOMIC DNA]</scope>
</reference>
<dbReference type="AlphaFoldDB" id="A0A4V1IQN5"/>
<protein>
    <submittedName>
        <fullName evidence="2">Uncharacterized protein</fullName>
    </submittedName>
</protein>
<feature type="region of interest" description="Disordered" evidence="1">
    <location>
        <begin position="154"/>
        <end position="207"/>
    </location>
</feature>